<dbReference type="GO" id="GO:0003677">
    <property type="term" value="F:DNA binding"/>
    <property type="evidence" value="ECO:0007669"/>
    <property type="project" value="UniProtKB-KW"/>
</dbReference>
<dbReference type="GO" id="GO:0003700">
    <property type="term" value="F:DNA-binding transcription factor activity"/>
    <property type="evidence" value="ECO:0007669"/>
    <property type="project" value="InterPro"/>
</dbReference>
<dbReference type="OrthoDB" id="667966at2"/>
<dbReference type="InterPro" id="IPR036388">
    <property type="entry name" value="WH-like_DNA-bd_sf"/>
</dbReference>
<dbReference type="InterPro" id="IPR014710">
    <property type="entry name" value="RmlC-like_jellyroll"/>
</dbReference>
<dbReference type="SUPFAM" id="SSF51206">
    <property type="entry name" value="cAMP-binding domain-like"/>
    <property type="match status" value="1"/>
</dbReference>
<dbReference type="PRINTS" id="PR00034">
    <property type="entry name" value="HTHCRP"/>
</dbReference>
<name>A0A1G9D1Y3_9RHOB</name>
<dbReference type="InterPro" id="IPR036390">
    <property type="entry name" value="WH_DNA-bd_sf"/>
</dbReference>
<dbReference type="RefSeq" id="WP_093160194.1">
    <property type="nucleotide sequence ID" value="NZ_FNEK01000045.1"/>
</dbReference>
<dbReference type="InterPro" id="IPR018335">
    <property type="entry name" value="Tscrpt_reg_HTH_Crp-type_CS"/>
</dbReference>
<dbReference type="Proteomes" id="UP000199382">
    <property type="component" value="Unassembled WGS sequence"/>
</dbReference>
<protein>
    <submittedName>
        <fullName evidence="5">CRP/FNR family transcriptional regulator, nitrogen fixation regulation protein</fullName>
    </submittedName>
</protein>
<dbReference type="InterPro" id="IPR018490">
    <property type="entry name" value="cNMP-bd_dom_sf"/>
</dbReference>
<keyword evidence="3" id="KW-0804">Transcription</keyword>
<feature type="domain" description="HTH crp-type" evidence="4">
    <location>
        <begin position="151"/>
        <end position="225"/>
    </location>
</feature>
<evidence type="ECO:0000259" key="4">
    <source>
        <dbReference type="PROSITE" id="PS51063"/>
    </source>
</evidence>
<keyword evidence="2" id="KW-0238">DNA-binding</keyword>
<evidence type="ECO:0000256" key="2">
    <source>
        <dbReference type="ARBA" id="ARBA00023125"/>
    </source>
</evidence>
<sequence length="258" mass="28362">MLRKHNVVDGSSKCGSCQQVMCTFLPPQPENAIRVKHALKRGDRLDANEGNACLKFWIVVHGTAASCTSFADGRRQIVSLETKGETICSLMAGPGTQNWLEALSDCLICEIDLGTRAKELHADPAFLALSFHVVHRRLERSQSHLTTLGRLDSVERVTLFLAEMAARAGATLETQPVVSLPMSREDIADYLGLNSETVSRILSRLKKSKLVKFLSPSEFIIPDLAELDRRLPVAIPTPQVYRSEVVPGGPSILHEVPK</sequence>
<proteinExistence type="predicted"/>
<evidence type="ECO:0000256" key="3">
    <source>
        <dbReference type="ARBA" id="ARBA00023163"/>
    </source>
</evidence>
<organism evidence="5 6">
    <name type="scientific">Aliiruegeria lutimaris</name>
    <dbReference type="NCBI Taxonomy" id="571298"/>
    <lineage>
        <taxon>Bacteria</taxon>
        <taxon>Pseudomonadati</taxon>
        <taxon>Pseudomonadota</taxon>
        <taxon>Alphaproteobacteria</taxon>
        <taxon>Rhodobacterales</taxon>
        <taxon>Roseobacteraceae</taxon>
        <taxon>Aliiruegeria</taxon>
    </lineage>
</organism>
<keyword evidence="1" id="KW-0805">Transcription regulation</keyword>
<dbReference type="Gene3D" id="2.60.120.10">
    <property type="entry name" value="Jelly Rolls"/>
    <property type="match status" value="1"/>
</dbReference>
<dbReference type="Gene3D" id="1.10.10.10">
    <property type="entry name" value="Winged helix-like DNA-binding domain superfamily/Winged helix DNA-binding domain"/>
    <property type="match status" value="1"/>
</dbReference>
<dbReference type="InterPro" id="IPR012318">
    <property type="entry name" value="HTH_CRP"/>
</dbReference>
<evidence type="ECO:0000256" key="1">
    <source>
        <dbReference type="ARBA" id="ARBA00023015"/>
    </source>
</evidence>
<dbReference type="AlphaFoldDB" id="A0A1G9D1Y3"/>
<evidence type="ECO:0000313" key="5">
    <source>
        <dbReference type="EMBL" id="SDK57694.1"/>
    </source>
</evidence>
<dbReference type="CDD" id="cd00092">
    <property type="entry name" value="HTH_CRP"/>
    <property type="match status" value="1"/>
</dbReference>
<reference evidence="5 6" key="1">
    <citation type="submission" date="2016-10" db="EMBL/GenBank/DDBJ databases">
        <authorList>
            <person name="de Groot N.N."/>
        </authorList>
    </citation>
    <scope>NUCLEOTIDE SEQUENCE [LARGE SCALE GENOMIC DNA]</scope>
    <source>
        <strain evidence="5 6">DSM 25294</strain>
    </source>
</reference>
<dbReference type="Pfam" id="PF13545">
    <property type="entry name" value="HTH_Crp_2"/>
    <property type="match status" value="1"/>
</dbReference>
<dbReference type="PROSITE" id="PS51063">
    <property type="entry name" value="HTH_CRP_2"/>
    <property type="match status" value="1"/>
</dbReference>
<dbReference type="SUPFAM" id="SSF46785">
    <property type="entry name" value="Winged helix' DNA-binding domain"/>
    <property type="match status" value="1"/>
</dbReference>
<evidence type="ECO:0000313" key="6">
    <source>
        <dbReference type="Proteomes" id="UP000199382"/>
    </source>
</evidence>
<keyword evidence="6" id="KW-1185">Reference proteome</keyword>
<dbReference type="PROSITE" id="PS00042">
    <property type="entry name" value="HTH_CRP_1"/>
    <property type="match status" value="1"/>
</dbReference>
<accession>A0A1G9D1Y3</accession>
<gene>
    <name evidence="5" type="ORF">SAMN04488026_104526</name>
</gene>
<dbReference type="SMART" id="SM00419">
    <property type="entry name" value="HTH_CRP"/>
    <property type="match status" value="1"/>
</dbReference>
<dbReference type="EMBL" id="FNEK01000045">
    <property type="protein sequence ID" value="SDK57694.1"/>
    <property type="molecule type" value="Genomic_DNA"/>
</dbReference>
<dbReference type="STRING" id="571298.SAMN04488026_104526"/>